<evidence type="ECO:0000313" key="4">
    <source>
        <dbReference type="EMBL" id="CAF3323927.1"/>
    </source>
</evidence>
<protein>
    <submittedName>
        <fullName evidence="5">Uncharacterized protein</fullName>
    </submittedName>
</protein>
<feature type="compositionally biased region" description="Low complexity" evidence="1">
    <location>
        <begin position="50"/>
        <end position="59"/>
    </location>
</feature>
<dbReference type="EMBL" id="CAJOBO010000015">
    <property type="protein sequence ID" value="CAF4096604.1"/>
    <property type="molecule type" value="Genomic_DNA"/>
</dbReference>
<evidence type="ECO:0000313" key="8">
    <source>
        <dbReference type="EMBL" id="CAF4121929.1"/>
    </source>
</evidence>
<dbReference type="Proteomes" id="UP000663833">
    <property type="component" value="Unassembled WGS sequence"/>
</dbReference>
<name>A0A818AST4_9BILA</name>
<dbReference type="EMBL" id="CAJOBS010000879">
    <property type="protein sequence ID" value="CAF4655080.1"/>
    <property type="molecule type" value="Genomic_DNA"/>
</dbReference>
<dbReference type="EMBL" id="CAJNYD010004756">
    <property type="protein sequence ID" value="CAF3627656.1"/>
    <property type="molecule type" value="Genomic_DNA"/>
</dbReference>
<sequence>MSYRYVYPNGAPAVGAAPMSGYNVDSALMSAGYPNGTSTNMYDDRRRRSYSPGSFSSDSESSDDYEYRGRMITRESRCPRDIVRAPTPPPIIKRVVERAPTPEAPIMERVIIRPQAQEIVERVIEQPRTPPPRIIQKEMQEEAPPPIVRTRVIKVDRPHRSGYSQPGSPYTHQYTGLPSCSNGVLGSSNHYRTHSILGSVGRPAAFNDGFEPNPSFSSASSYEYAPPPQMAPAAPQTTMMMMPQVQPMGVMHHQQQQQQQQQMQMQPIGVMQQQQMQPIGVMHQHPMHQQPMQQQVMYRPVQMQSSMQHPSMPQLGSNYFPQNMMYPAHQGMSLGYRPMMQQGRMIPNGMSMMTTGNTFVPQAGQFPSQPPMFNPMAQQLAF</sequence>
<dbReference type="Proteomes" id="UP000663848">
    <property type="component" value="Unassembled WGS sequence"/>
</dbReference>
<dbReference type="Proteomes" id="UP000663851">
    <property type="component" value="Unassembled WGS sequence"/>
</dbReference>
<accession>A0A818AST4</accession>
<dbReference type="Proteomes" id="UP000663873">
    <property type="component" value="Unassembled WGS sequence"/>
</dbReference>
<dbReference type="Proteomes" id="UP000663862">
    <property type="component" value="Unassembled WGS sequence"/>
</dbReference>
<evidence type="ECO:0000313" key="3">
    <source>
        <dbReference type="EMBL" id="CAF3323459.1"/>
    </source>
</evidence>
<dbReference type="EMBL" id="CAJOBR010021395">
    <property type="protein sequence ID" value="CAF4938553.1"/>
    <property type="molecule type" value="Genomic_DNA"/>
</dbReference>
<dbReference type="Proteomes" id="UP000663865">
    <property type="component" value="Unassembled WGS sequence"/>
</dbReference>
<evidence type="ECO:0000313" key="11">
    <source>
        <dbReference type="EMBL" id="CAF4938553.1"/>
    </source>
</evidence>
<dbReference type="EMBL" id="CAJOBQ010000018">
    <property type="protein sequence ID" value="CAF4213843.1"/>
    <property type="molecule type" value="Genomic_DNA"/>
</dbReference>
<dbReference type="Proteomes" id="UP000663825">
    <property type="component" value="Unassembled WGS sequence"/>
</dbReference>
<dbReference type="AlphaFoldDB" id="A0A818AST4"/>
<comment type="caution">
    <text evidence="5">The sequence shown here is derived from an EMBL/GenBank/DDBJ whole genome shotgun (WGS) entry which is preliminary data.</text>
</comment>
<dbReference type="OrthoDB" id="10072194at2759"/>
<evidence type="ECO:0000313" key="12">
    <source>
        <dbReference type="Proteomes" id="UP000663825"/>
    </source>
</evidence>
<keyword evidence="13" id="KW-1185">Reference proteome</keyword>
<evidence type="ECO:0000313" key="5">
    <source>
        <dbReference type="EMBL" id="CAF3404014.1"/>
    </source>
</evidence>
<dbReference type="EMBL" id="CAJOBP010000099">
    <property type="protein sequence ID" value="CAF4121929.1"/>
    <property type="molecule type" value="Genomic_DNA"/>
</dbReference>
<evidence type="ECO:0000313" key="13">
    <source>
        <dbReference type="Proteomes" id="UP000663873"/>
    </source>
</evidence>
<evidence type="ECO:0000313" key="2">
    <source>
        <dbReference type="EMBL" id="CAF3314317.1"/>
    </source>
</evidence>
<reference evidence="5" key="1">
    <citation type="submission" date="2021-02" db="EMBL/GenBank/DDBJ databases">
        <authorList>
            <person name="Nowell W R."/>
        </authorList>
    </citation>
    <scope>NUCLEOTIDE SEQUENCE</scope>
</reference>
<organism evidence="5 12">
    <name type="scientific">Rotaria socialis</name>
    <dbReference type="NCBI Taxonomy" id="392032"/>
    <lineage>
        <taxon>Eukaryota</taxon>
        <taxon>Metazoa</taxon>
        <taxon>Spiralia</taxon>
        <taxon>Gnathifera</taxon>
        <taxon>Rotifera</taxon>
        <taxon>Eurotatoria</taxon>
        <taxon>Bdelloidea</taxon>
        <taxon>Philodinida</taxon>
        <taxon>Philodinidae</taxon>
        <taxon>Rotaria</taxon>
    </lineage>
</organism>
<dbReference type="EMBL" id="CAJNYU010000038">
    <property type="protein sequence ID" value="CAF3323927.1"/>
    <property type="molecule type" value="Genomic_DNA"/>
</dbReference>
<evidence type="ECO:0000313" key="10">
    <source>
        <dbReference type="EMBL" id="CAF4655080.1"/>
    </source>
</evidence>
<feature type="region of interest" description="Disordered" evidence="1">
    <location>
        <begin position="33"/>
        <end position="65"/>
    </location>
</feature>
<evidence type="ECO:0000313" key="9">
    <source>
        <dbReference type="EMBL" id="CAF4213843.1"/>
    </source>
</evidence>
<dbReference type="Proteomes" id="UP000663869">
    <property type="component" value="Unassembled WGS sequence"/>
</dbReference>
<evidence type="ECO:0000313" key="7">
    <source>
        <dbReference type="EMBL" id="CAF4096604.1"/>
    </source>
</evidence>
<dbReference type="EMBL" id="CAJNXB010005049">
    <property type="protein sequence ID" value="CAF3404014.1"/>
    <property type="molecule type" value="Genomic_DNA"/>
</dbReference>
<evidence type="ECO:0000256" key="1">
    <source>
        <dbReference type="SAM" id="MobiDB-lite"/>
    </source>
</evidence>
<dbReference type="EMBL" id="CAJNYV010000020">
    <property type="protein sequence ID" value="CAF3323459.1"/>
    <property type="molecule type" value="Genomic_DNA"/>
</dbReference>
<dbReference type="EMBL" id="CAJNYT010000045">
    <property type="protein sequence ID" value="CAF3314317.1"/>
    <property type="molecule type" value="Genomic_DNA"/>
</dbReference>
<dbReference type="Proteomes" id="UP000663872">
    <property type="component" value="Unassembled WGS sequence"/>
</dbReference>
<proteinExistence type="predicted"/>
<dbReference type="Proteomes" id="UP000663838">
    <property type="component" value="Unassembled WGS sequence"/>
</dbReference>
<evidence type="ECO:0000313" key="6">
    <source>
        <dbReference type="EMBL" id="CAF3627656.1"/>
    </source>
</evidence>
<gene>
    <name evidence="4" type="ORF">FME351_LOCUS1681</name>
    <name evidence="2" type="ORF">GRG538_LOCUS1798</name>
    <name evidence="7" type="ORF">HFQ381_LOCUS665</name>
    <name evidence="3" type="ORF">KIK155_LOCUS738</name>
    <name evidence="6" type="ORF">LUA448_LOCUS31752</name>
    <name evidence="11" type="ORF">QYT958_LOCUS32563</name>
    <name evidence="5" type="ORF">TIS948_LOCUS27967</name>
    <name evidence="10" type="ORF">TOA249_LOCUS14291</name>
    <name evidence="9" type="ORF">TSG867_LOCUS862</name>
    <name evidence="8" type="ORF">UJA718_LOCUS1618</name>
</gene>